<dbReference type="Proteomes" id="UP001454086">
    <property type="component" value="Unassembled WGS sequence"/>
</dbReference>
<keyword evidence="12" id="KW-1185">Reference proteome</keyword>
<comment type="catalytic activity">
    <reaction evidence="7 8">
        <text>tRNA(Tyr) + L-tyrosine + ATP = L-tyrosyl-tRNA(Tyr) + AMP + diphosphate + H(+)</text>
        <dbReference type="Rhea" id="RHEA:10220"/>
        <dbReference type="Rhea" id="RHEA-COMP:9706"/>
        <dbReference type="Rhea" id="RHEA-COMP:9707"/>
        <dbReference type="ChEBI" id="CHEBI:15378"/>
        <dbReference type="ChEBI" id="CHEBI:30616"/>
        <dbReference type="ChEBI" id="CHEBI:33019"/>
        <dbReference type="ChEBI" id="CHEBI:58315"/>
        <dbReference type="ChEBI" id="CHEBI:78442"/>
        <dbReference type="ChEBI" id="CHEBI:78536"/>
        <dbReference type="ChEBI" id="CHEBI:456215"/>
        <dbReference type="EC" id="6.1.1.1"/>
    </reaction>
</comment>
<feature type="domain" description="Tyrosine--tRNA ligase SYY-like C-terminal" evidence="10">
    <location>
        <begin position="325"/>
        <end position="403"/>
    </location>
</feature>
<feature type="binding site" evidence="8">
    <location>
        <position position="171"/>
    </location>
    <ligand>
        <name>L-tyrosine</name>
        <dbReference type="ChEBI" id="CHEBI:58315"/>
    </ligand>
</feature>
<evidence type="ECO:0000256" key="2">
    <source>
        <dbReference type="ARBA" id="ARBA00022741"/>
    </source>
</evidence>
<dbReference type="RefSeq" id="WP_008721620.1">
    <property type="nucleotide sequence ID" value="NZ_JAJFDX010000007.1"/>
</dbReference>
<evidence type="ECO:0000259" key="10">
    <source>
        <dbReference type="Pfam" id="PF22421"/>
    </source>
</evidence>
<evidence type="ECO:0000256" key="7">
    <source>
        <dbReference type="ARBA" id="ARBA00048248"/>
    </source>
</evidence>
<proteinExistence type="inferred from homology"/>
<evidence type="ECO:0000256" key="3">
    <source>
        <dbReference type="ARBA" id="ARBA00022840"/>
    </source>
</evidence>
<protein>
    <recommendedName>
        <fullName evidence="8">Tyrosine--tRNA ligase</fullName>
        <ecNumber evidence="8">6.1.1.1</ecNumber>
    </recommendedName>
    <alternativeName>
        <fullName evidence="8">Tyrosyl-tRNA synthetase</fullName>
        <shortName evidence="8">TyrRS</shortName>
    </alternativeName>
</protein>
<keyword evidence="8" id="KW-0963">Cytoplasm</keyword>
<dbReference type="InterPro" id="IPR014729">
    <property type="entry name" value="Rossmann-like_a/b/a_fold"/>
</dbReference>
<dbReference type="CDD" id="cd00165">
    <property type="entry name" value="S4"/>
    <property type="match status" value="1"/>
</dbReference>
<dbReference type="PROSITE" id="PS00178">
    <property type="entry name" value="AA_TRNA_LIGASE_I"/>
    <property type="match status" value="1"/>
</dbReference>
<dbReference type="Gene3D" id="1.10.240.10">
    <property type="entry name" value="Tyrosyl-Transfer RNA Synthetase"/>
    <property type="match status" value="1"/>
</dbReference>
<name>A0ABV1D8X3_9FIRM</name>
<feature type="binding site" evidence="8">
    <location>
        <position position="167"/>
    </location>
    <ligand>
        <name>L-tyrosine</name>
        <dbReference type="ChEBI" id="CHEBI:58315"/>
    </ligand>
</feature>
<keyword evidence="5 8" id="KW-0648">Protein biosynthesis</keyword>
<dbReference type="PANTHER" id="PTHR11766:SF0">
    <property type="entry name" value="TYROSINE--TRNA LIGASE, MITOCHONDRIAL"/>
    <property type="match status" value="1"/>
</dbReference>
<comment type="similarity">
    <text evidence="8">Belongs to the class-I aminoacyl-tRNA synthetase family. TyrS type 1 subfamily.</text>
</comment>
<evidence type="ECO:0000256" key="1">
    <source>
        <dbReference type="ARBA" id="ARBA00022598"/>
    </source>
</evidence>
<keyword evidence="6 8" id="KW-0030">Aminoacyl-tRNA synthetase</keyword>
<dbReference type="InterPro" id="IPR054608">
    <property type="entry name" value="SYY-like_C"/>
</dbReference>
<comment type="subunit">
    <text evidence="8">Homodimer.</text>
</comment>
<dbReference type="InterPro" id="IPR024088">
    <property type="entry name" value="Tyr-tRNA-ligase_bac-type"/>
</dbReference>
<dbReference type="Pfam" id="PF22421">
    <property type="entry name" value="SYY_C-terminal"/>
    <property type="match status" value="1"/>
</dbReference>
<keyword evidence="4 9" id="KW-0694">RNA-binding</keyword>
<dbReference type="PANTHER" id="PTHR11766">
    <property type="entry name" value="TYROSYL-TRNA SYNTHETASE"/>
    <property type="match status" value="1"/>
</dbReference>
<dbReference type="CDD" id="cd00805">
    <property type="entry name" value="TyrRS_core"/>
    <property type="match status" value="1"/>
</dbReference>
<dbReference type="InterPro" id="IPR036986">
    <property type="entry name" value="S4_RNA-bd_sf"/>
</dbReference>
<evidence type="ECO:0000256" key="5">
    <source>
        <dbReference type="ARBA" id="ARBA00022917"/>
    </source>
</evidence>
<reference evidence="11 12" key="1">
    <citation type="submission" date="2024-03" db="EMBL/GenBank/DDBJ databases">
        <title>Human intestinal bacterial collection.</title>
        <authorList>
            <person name="Pauvert C."/>
            <person name="Hitch T.C.A."/>
            <person name="Clavel T."/>
        </authorList>
    </citation>
    <scope>NUCLEOTIDE SEQUENCE [LARGE SCALE GENOMIC DNA]</scope>
    <source>
        <strain evidence="11 12">CLA-SR-H021</strain>
    </source>
</reference>
<keyword evidence="3 8" id="KW-0067">ATP-binding</keyword>
<comment type="subcellular location">
    <subcellularLocation>
        <location evidence="8">Cytoplasm</location>
    </subcellularLocation>
</comment>
<evidence type="ECO:0000256" key="4">
    <source>
        <dbReference type="ARBA" id="ARBA00022884"/>
    </source>
</evidence>
<dbReference type="Pfam" id="PF00579">
    <property type="entry name" value="tRNA-synt_1b"/>
    <property type="match status" value="1"/>
</dbReference>
<evidence type="ECO:0000256" key="8">
    <source>
        <dbReference type="HAMAP-Rule" id="MF_02006"/>
    </source>
</evidence>
<keyword evidence="1 8" id="KW-0436">Ligase</keyword>
<dbReference type="PRINTS" id="PR01040">
    <property type="entry name" value="TRNASYNTHTYR"/>
</dbReference>
<dbReference type="PROSITE" id="PS50889">
    <property type="entry name" value="S4"/>
    <property type="match status" value="1"/>
</dbReference>
<organism evidence="11 12">
    <name type="scientific">Enterocloster hominis</name>
    <name type="common">ex Hitch et al. 2024</name>
    <dbReference type="NCBI Taxonomy" id="1917870"/>
    <lineage>
        <taxon>Bacteria</taxon>
        <taxon>Bacillati</taxon>
        <taxon>Bacillota</taxon>
        <taxon>Clostridia</taxon>
        <taxon>Lachnospirales</taxon>
        <taxon>Lachnospiraceae</taxon>
        <taxon>Enterocloster</taxon>
    </lineage>
</organism>
<dbReference type="EMBL" id="JBBMFM010000076">
    <property type="protein sequence ID" value="MEQ2426838.1"/>
    <property type="molecule type" value="Genomic_DNA"/>
</dbReference>
<accession>A0ABV1D8X3</accession>
<dbReference type="Gene3D" id="3.10.290.10">
    <property type="entry name" value="RNA-binding S4 domain"/>
    <property type="match status" value="1"/>
</dbReference>
<comment type="caution">
    <text evidence="11">The sequence shown here is derived from an EMBL/GenBank/DDBJ whole genome shotgun (WGS) entry which is preliminary data.</text>
</comment>
<evidence type="ECO:0000256" key="6">
    <source>
        <dbReference type="ARBA" id="ARBA00023146"/>
    </source>
</evidence>
<feature type="short sequence motif" description="'KMSKS' region" evidence="8">
    <location>
        <begin position="227"/>
        <end position="231"/>
    </location>
</feature>
<dbReference type="InterPro" id="IPR002305">
    <property type="entry name" value="aa-tRNA-synth_Ic"/>
</dbReference>
<dbReference type="InterPro" id="IPR024107">
    <property type="entry name" value="Tyr-tRNA-ligase_bac_1"/>
</dbReference>
<evidence type="ECO:0000313" key="12">
    <source>
        <dbReference type="Proteomes" id="UP001454086"/>
    </source>
</evidence>
<dbReference type="EC" id="6.1.1.1" evidence="8"/>
<feature type="binding site" evidence="8">
    <location>
        <position position="230"/>
    </location>
    <ligand>
        <name>ATP</name>
        <dbReference type="ChEBI" id="CHEBI:30616"/>
    </ligand>
</feature>
<evidence type="ECO:0000256" key="9">
    <source>
        <dbReference type="PROSITE-ProRule" id="PRU00182"/>
    </source>
</evidence>
<evidence type="ECO:0000313" key="11">
    <source>
        <dbReference type="EMBL" id="MEQ2426838.1"/>
    </source>
</evidence>
<gene>
    <name evidence="8 11" type="primary">tyrS</name>
    <name evidence="11" type="ORF">WMQ36_17845</name>
</gene>
<dbReference type="Gene3D" id="3.40.50.620">
    <property type="entry name" value="HUPs"/>
    <property type="match status" value="1"/>
</dbReference>
<feature type="short sequence motif" description="'HIGH' region" evidence="8">
    <location>
        <begin position="39"/>
        <end position="48"/>
    </location>
</feature>
<sequence>MQIYEELVARGLIAQVTNEEEIKKMVNEGKAVFYIGFDPTADSLHVGHFMALCLMKRLQMAGNKPIALIGGGTGMVGDPSGRSDMRTMMTPEIIQHNCDCFKKQMSRFIDFSEGKAMMVNNAEWLMGLNYIDFLREVGPHFSVNNMLRAECYKQRMEKGLSFLEFNYMIMQSYDFYELFLRYGCNMQFGGDDQWSNMLGGTELIRRKLGKDAHAMTITLLLNSEGKKMGKTQSGAVWLDPNKTTPFEFYQYWRNVADADVLKCLRMLTFLPIEQIDEMDQWEGSQLNQAKEILAFELTKLVHGEEEAAKAQEGARALFAAGGSTANMPTFELSEEDFVDGSIDILGVLQKSGLCASRSEARRNVEQGGVSVDGSQVKDIKAAFAKDQFAGDGMVFKRGKKNFMKVVVR</sequence>
<dbReference type="SUPFAM" id="SSF52374">
    <property type="entry name" value="Nucleotidylyl transferase"/>
    <property type="match status" value="1"/>
</dbReference>
<dbReference type="InterPro" id="IPR002307">
    <property type="entry name" value="Tyr-tRNA-ligase"/>
</dbReference>
<dbReference type="GO" id="GO:0004831">
    <property type="term" value="F:tyrosine-tRNA ligase activity"/>
    <property type="evidence" value="ECO:0007669"/>
    <property type="project" value="UniProtKB-EC"/>
</dbReference>
<dbReference type="NCBIfam" id="TIGR00234">
    <property type="entry name" value="tyrS"/>
    <property type="match status" value="1"/>
</dbReference>
<feature type="binding site" evidence="8">
    <location>
        <position position="34"/>
    </location>
    <ligand>
        <name>L-tyrosine</name>
        <dbReference type="ChEBI" id="CHEBI:58315"/>
    </ligand>
</feature>
<dbReference type="InterPro" id="IPR001412">
    <property type="entry name" value="aa-tRNA-synth_I_CS"/>
</dbReference>
<dbReference type="SUPFAM" id="SSF55174">
    <property type="entry name" value="Alpha-L RNA-binding motif"/>
    <property type="match status" value="1"/>
</dbReference>
<keyword evidence="2 8" id="KW-0547">Nucleotide-binding</keyword>
<dbReference type="HAMAP" id="MF_02006">
    <property type="entry name" value="Tyr_tRNA_synth_type1"/>
    <property type="match status" value="1"/>
</dbReference>
<comment type="function">
    <text evidence="8">Catalyzes the attachment of tyrosine to tRNA(Tyr) in a two-step reaction: tyrosine is first activated by ATP to form Tyr-AMP and then transferred to the acceptor end of tRNA(Tyr).</text>
</comment>